<gene>
    <name evidence="14" type="primary">RAM2</name>
    <name evidence="14" type="ORF">C6P45_002488</name>
</gene>
<dbReference type="GO" id="GO:0004662">
    <property type="term" value="F:CAAX-protein geranylgeranyltransferase activity"/>
    <property type="evidence" value="ECO:0007669"/>
    <property type="project" value="UniProtKB-EC"/>
</dbReference>
<dbReference type="EMBL" id="PUHR01000024">
    <property type="protein sequence ID" value="KAG0670355.1"/>
    <property type="molecule type" value="Genomic_DNA"/>
</dbReference>
<evidence type="ECO:0000256" key="5">
    <source>
        <dbReference type="ARBA" id="ARBA00022602"/>
    </source>
</evidence>
<dbReference type="Pfam" id="PF01239">
    <property type="entry name" value="PPTA"/>
    <property type="match status" value="5"/>
</dbReference>
<dbReference type="SUPFAM" id="SSF48439">
    <property type="entry name" value="Protein prenylyltransferase"/>
    <property type="match status" value="1"/>
</dbReference>
<evidence type="ECO:0000256" key="11">
    <source>
        <dbReference type="ARBA" id="ARBA00042436"/>
    </source>
</evidence>
<evidence type="ECO:0000313" key="15">
    <source>
        <dbReference type="Proteomes" id="UP000750334"/>
    </source>
</evidence>
<dbReference type="OrthoDB" id="272289at2759"/>
<evidence type="ECO:0000256" key="6">
    <source>
        <dbReference type="ARBA" id="ARBA00022679"/>
    </source>
</evidence>
<evidence type="ECO:0000256" key="10">
    <source>
        <dbReference type="ARBA" id="ARBA00041392"/>
    </source>
</evidence>
<dbReference type="PROSITE" id="PS51147">
    <property type="entry name" value="PFTA"/>
    <property type="match status" value="5"/>
</dbReference>
<organism evidence="14 15">
    <name type="scientific">Maudiozyma exigua</name>
    <name type="common">Yeast</name>
    <name type="synonym">Kazachstania exigua</name>
    <dbReference type="NCBI Taxonomy" id="34358"/>
    <lineage>
        <taxon>Eukaryota</taxon>
        <taxon>Fungi</taxon>
        <taxon>Dikarya</taxon>
        <taxon>Ascomycota</taxon>
        <taxon>Saccharomycotina</taxon>
        <taxon>Saccharomycetes</taxon>
        <taxon>Saccharomycetales</taxon>
        <taxon>Saccharomycetaceae</taxon>
        <taxon>Maudiozyma</taxon>
    </lineage>
</organism>
<comment type="cofactor">
    <cofactor evidence="1">
        <name>Mg(2+)</name>
        <dbReference type="ChEBI" id="CHEBI:18420"/>
    </cofactor>
</comment>
<dbReference type="Gene3D" id="1.25.40.120">
    <property type="entry name" value="Protein prenylyltransferase"/>
    <property type="match status" value="1"/>
</dbReference>
<comment type="caution">
    <text evidence="14">The sequence shown here is derived from an EMBL/GenBank/DDBJ whole genome shotgun (WGS) entry which is preliminary data.</text>
</comment>
<dbReference type="GO" id="GO:0005965">
    <property type="term" value="C:protein farnesyltransferase complex"/>
    <property type="evidence" value="ECO:0007669"/>
    <property type="project" value="TreeGrafter"/>
</dbReference>
<dbReference type="GO" id="GO:0004660">
    <property type="term" value="F:protein farnesyltransferase activity"/>
    <property type="evidence" value="ECO:0007669"/>
    <property type="project" value="UniProtKB-EC"/>
</dbReference>
<dbReference type="EC" id="2.5.1.59" evidence="3"/>
<dbReference type="PANTHER" id="PTHR11129:SF1">
    <property type="entry name" value="PROTEIN FARNESYLTRANSFERASE_GERANYLGERANYLTRANSFERASE TYPE-1 SUBUNIT ALPHA"/>
    <property type="match status" value="1"/>
</dbReference>
<accession>A0A9P7BCP9</accession>
<evidence type="ECO:0000256" key="2">
    <source>
        <dbReference type="ARBA" id="ARBA00006734"/>
    </source>
</evidence>
<evidence type="ECO:0000256" key="9">
    <source>
        <dbReference type="ARBA" id="ARBA00040965"/>
    </source>
</evidence>
<dbReference type="AlphaFoldDB" id="A0A9P7BCP9"/>
<evidence type="ECO:0000256" key="12">
    <source>
        <dbReference type="ARBA" id="ARBA00043086"/>
    </source>
</evidence>
<sequence length="309" mass="36950">MFDIEDYKDVEPLPLTQDVTNEEELCRIMYCDEYKQVMALMRRMISKDELSVRALRLNSRAIELSPAFYTAWNYRFRIIEHLLKEETQLQGEGHDASYMLNKELDWLDEFTLNNPKNYQIWSYRQALLTQLYPHATFSREHPIMDLMLDDDSKNYHVWSYRKWCCAHFKTYGQEMAFTERFIKRDVYNNSAWSYRFSMLKHSDVDLDQELQFVLDKIEYVPQNISTWNYLGGLLQMMGTSDKLVEQLLQFSKKYIDESAFAYEFYARMSKLSGTANGKDVAQMYSHIADIDPIRDQWWNRKSLQADQGK</sequence>
<evidence type="ECO:0000256" key="1">
    <source>
        <dbReference type="ARBA" id="ARBA00001946"/>
    </source>
</evidence>
<evidence type="ECO:0000256" key="3">
    <source>
        <dbReference type="ARBA" id="ARBA00012700"/>
    </source>
</evidence>
<dbReference type="InterPro" id="IPR002088">
    <property type="entry name" value="Prenyl_trans_a"/>
</dbReference>
<dbReference type="PANTHER" id="PTHR11129">
    <property type="entry name" value="PROTEIN FARNESYLTRANSFERASE ALPHA SUBUNIT/RAB GERANYLGERANYL TRANSFERASE ALPHA SUBUNIT"/>
    <property type="match status" value="1"/>
</dbReference>
<dbReference type="GO" id="GO:0005953">
    <property type="term" value="C:CAAX-protein geranylgeranyltransferase complex"/>
    <property type="evidence" value="ECO:0007669"/>
    <property type="project" value="TreeGrafter"/>
</dbReference>
<keyword evidence="5" id="KW-0637">Prenyltransferase</keyword>
<name>A0A9P7BCP9_MAUEX</name>
<keyword evidence="7" id="KW-0677">Repeat</keyword>
<evidence type="ECO:0000256" key="4">
    <source>
        <dbReference type="ARBA" id="ARBA00012702"/>
    </source>
</evidence>
<keyword evidence="6" id="KW-0808">Transferase</keyword>
<dbReference type="EC" id="2.5.1.58" evidence="4"/>
<evidence type="ECO:0000256" key="7">
    <source>
        <dbReference type="ARBA" id="ARBA00022737"/>
    </source>
</evidence>
<evidence type="ECO:0000313" key="14">
    <source>
        <dbReference type="EMBL" id="KAG0670355.1"/>
    </source>
</evidence>
<comment type="similarity">
    <text evidence="2">Belongs to the protein prenyltransferase subunit alpha family.</text>
</comment>
<dbReference type="Proteomes" id="UP000750334">
    <property type="component" value="Unassembled WGS sequence"/>
</dbReference>
<keyword evidence="15" id="KW-1185">Reference proteome</keyword>
<keyword evidence="8" id="KW-0460">Magnesium</keyword>
<evidence type="ECO:0000256" key="8">
    <source>
        <dbReference type="ARBA" id="ARBA00022842"/>
    </source>
</evidence>
<reference evidence="14 15" key="1">
    <citation type="submission" date="2020-11" db="EMBL/GenBank/DDBJ databases">
        <title>Kefir isolates.</title>
        <authorList>
            <person name="Marcisauskas S."/>
            <person name="Kim Y."/>
            <person name="Blasche S."/>
        </authorList>
    </citation>
    <scope>NUCLEOTIDE SEQUENCE [LARGE SCALE GENOMIC DNA]</scope>
    <source>
        <strain evidence="14 15">OG2</strain>
    </source>
</reference>
<protein>
    <recommendedName>
        <fullName evidence="9">Protein farnesyltransferase/geranylgeranyltransferase type-1 subunit alpha</fullName>
        <ecNumber evidence="4">2.5.1.58</ecNumber>
        <ecNumber evidence="3">2.5.1.59</ecNumber>
    </recommendedName>
    <alternativeName>
        <fullName evidence="12">CAAX farnesyltransferase subunit alpha</fullName>
    </alternativeName>
    <alternativeName>
        <fullName evidence="11">FTase-alpha</fullName>
    </alternativeName>
    <alternativeName>
        <fullName evidence="10">Ras proteins prenyltransferase subunit alpha</fullName>
    </alternativeName>
    <alternativeName>
        <fullName evidence="13">Type I protein geranyl-geranyltransferase subunit alpha</fullName>
    </alternativeName>
</protein>
<evidence type="ECO:0000256" key="13">
    <source>
        <dbReference type="ARBA" id="ARBA00043219"/>
    </source>
</evidence>
<proteinExistence type="inferred from homology"/>